<dbReference type="PROSITE" id="PS51935">
    <property type="entry name" value="NLPC_P60"/>
    <property type="match status" value="1"/>
</dbReference>
<organism evidence="7 8">
    <name type="scientific">Tsukamurella soli</name>
    <dbReference type="NCBI Taxonomy" id="644556"/>
    <lineage>
        <taxon>Bacteria</taxon>
        <taxon>Bacillati</taxon>
        <taxon>Actinomycetota</taxon>
        <taxon>Actinomycetes</taxon>
        <taxon>Mycobacteriales</taxon>
        <taxon>Tsukamurellaceae</taxon>
        <taxon>Tsukamurella</taxon>
    </lineage>
</organism>
<evidence type="ECO:0000256" key="1">
    <source>
        <dbReference type="ARBA" id="ARBA00007074"/>
    </source>
</evidence>
<dbReference type="PANTHER" id="PTHR47359:SF3">
    <property type="entry name" value="NLP_P60 DOMAIN-CONTAINING PROTEIN-RELATED"/>
    <property type="match status" value="1"/>
</dbReference>
<keyword evidence="4" id="KW-0788">Thiol protease</keyword>
<dbReference type="EMBL" id="BAABFR010000015">
    <property type="protein sequence ID" value="GAA4388443.1"/>
    <property type="molecule type" value="Genomic_DNA"/>
</dbReference>
<comment type="similarity">
    <text evidence="1">Belongs to the peptidase C40 family.</text>
</comment>
<feature type="chain" id="PRO_5045038717" description="NlpC/P60 domain-containing protein" evidence="5">
    <location>
        <begin position="36"/>
        <end position="209"/>
    </location>
</feature>
<dbReference type="RefSeq" id="WP_344992892.1">
    <property type="nucleotide sequence ID" value="NZ_BAABFR010000015.1"/>
</dbReference>
<keyword evidence="8" id="KW-1185">Reference proteome</keyword>
<keyword evidence="2" id="KW-0645">Protease</keyword>
<protein>
    <recommendedName>
        <fullName evidence="6">NlpC/P60 domain-containing protein</fullName>
    </recommendedName>
</protein>
<dbReference type="InterPro" id="IPR038765">
    <property type="entry name" value="Papain-like_cys_pep_sf"/>
</dbReference>
<reference evidence="8" key="1">
    <citation type="journal article" date="2019" name="Int. J. Syst. Evol. Microbiol.">
        <title>The Global Catalogue of Microorganisms (GCM) 10K type strain sequencing project: providing services to taxonomists for standard genome sequencing and annotation.</title>
        <authorList>
            <consortium name="The Broad Institute Genomics Platform"/>
            <consortium name="The Broad Institute Genome Sequencing Center for Infectious Disease"/>
            <person name="Wu L."/>
            <person name="Ma J."/>
        </authorList>
    </citation>
    <scope>NUCLEOTIDE SEQUENCE [LARGE SCALE GENOMIC DNA]</scope>
    <source>
        <strain evidence="8">JCM 17688</strain>
    </source>
</reference>
<dbReference type="InterPro" id="IPR051794">
    <property type="entry name" value="PG_Endopeptidase_C40"/>
</dbReference>
<comment type="caution">
    <text evidence="7">The sequence shown here is derived from an EMBL/GenBank/DDBJ whole genome shotgun (WGS) entry which is preliminary data.</text>
</comment>
<sequence>MAKHRLQTQPSRGATAARGALAAGAVTIGSLAAPAAIAAAAPAPGPHTQELSAQQIAKKKIKHVKDVKAVKRVVKKRKPLAERAVITPRAVTVTAGSVQARAVQAALSRLGAPYSYGAAGPNAFDCSGLVQWSMKQAGIRVPRDSWGQLGGGRPVALNELQPGDIIIYNGGSHAALYIGGGKVVQSMTYGVPVKVTPLDAMRVYAARRY</sequence>
<dbReference type="InterPro" id="IPR000064">
    <property type="entry name" value="NLP_P60_dom"/>
</dbReference>
<accession>A0ABP8JBZ2</accession>
<keyword evidence="5" id="KW-0732">Signal</keyword>
<evidence type="ECO:0000259" key="6">
    <source>
        <dbReference type="PROSITE" id="PS51935"/>
    </source>
</evidence>
<evidence type="ECO:0000256" key="3">
    <source>
        <dbReference type="ARBA" id="ARBA00022801"/>
    </source>
</evidence>
<proteinExistence type="inferred from homology"/>
<dbReference type="Proteomes" id="UP001500635">
    <property type="component" value="Unassembled WGS sequence"/>
</dbReference>
<dbReference type="Pfam" id="PF00877">
    <property type="entry name" value="NLPC_P60"/>
    <property type="match status" value="1"/>
</dbReference>
<dbReference type="SUPFAM" id="SSF54001">
    <property type="entry name" value="Cysteine proteinases"/>
    <property type="match status" value="1"/>
</dbReference>
<evidence type="ECO:0000256" key="4">
    <source>
        <dbReference type="ARBA" id="ARBA00022807"/>
    </source>
</evidence>
<dbReference type="Gene3D" id="3.90.1720.10">
    <property type="entry name" value="endopeptidase domain like (from Nostoc punctiforme)"/>
    <property type="match status" value="1"/>
</dbReference>
<feature type="domain" description="NlpC/P60" evidence="6">
    <location>
        <begin position="96"/>
        <end position="209"/>
    </location>
</feature>
<evidence type="ECO:0000313" key="7">
    <source>
        <dbReference type="EMBL" id="GAA4388443.1"/>
    </source>
</evidence>
<gene>
    <name evidence="7" type="ORF">GCM10023147_14050</name>
</gene>
<evidence type="ECO:0000256" key="5">
    <source>
        <dbReference type="SAM" id="SignalP"/>
    </source>
</evidence>
<dbReference type="PANTHER" id="PTHR47359">
    <property type="entry name" value="PEPTIDOGLYCAN DL-ENDOPEPTIDASE CWLO"/>
    <property type="match status" value="1"/>
</dbReference>
<name>A0ABP8JBZ2_9ACTN</name>
<keyword evidence="3" id="KW-0378">Hydrolase</keyword>
<feature type="signal peptide" evidence="5">
    <location>
        <begin position="1"/>
        <end position="35"/>
    </location>
</feature>
<evidence type="ECO:0000313" key="8">
    <source>
        <dbReference type="Proteomes" id="UP001500635"/>
    </source>
</evidence>
<evidence type="ECO:0000256" key="2">
    <source>
        <dbReference type="ARBA" id="ARBA00022670"/>
    </source>
</evidence>